<keyword evidence="1" id="KW-0833">Ubl conjugation pathway</keyword>
<feature type="compositionally biased region" description="Basic and acidic residues" evidence="2">
    <location>
        <begin position="359"/>
        <end position="378"/>
    </location>
</feature>
<dbReference type="Gene3D" id="3.10.110.10">
    <property type="entry name" value="Ubiquitin Conjugating Enzyme"/>
    <property type="match status" value="1"/>
</dbReference>
<dbReference type="GO" id="GO:0006301">
    <property type="term" value="P:DNA damage tolerance"/>
    <property type="evidence" value="ECO:0007669"/>
    <property type="project" value="UniProtKB-ARBA"/>
</dbReference>
<dbReference type="Proteomes" id="UP001163105">
    <property type="component" value="Unassembled WGS sequence"/>
</dbReference>
<organism evidence="4 5">
    <name type="scientific">Purpureocillium lavendulum</name>
    <dbReference type="NCBI Taxonomy" id="1247861"/>
    <lineage>
        <taxon>Eukaryota</taxon>
        <taxon>Fungi</taxon>
        <taxon>Dikarya</taxon>
        <taxon>Ascomycota</taxon>
        <taxon>Pezizomycotina</taxon>
        <taxon>Sordariomycetes</taxon>
        <taxon>Hypocreomycetidae</taxon>
        <taxon>Hypocreales</taxon>
        <taxon>Ophiocordycipitaceae</taxon>
        <taxon>Purpureocillium</taxon>
    </lineage>
</organism>
<protein>
    <submittedName>
        <fullName evidence="4">Ubiquitin-conjugating enzyme variant MMS2</fullName>
    </submittedName>
</protein>
<feature type="domain" description="UBC core" evidence="3">
    <location>
        <begin position="414"/>
        <end position="548"/>
    </location>
</feature>
<evidence type="ECO:0000256" key="1">
    <source>
        <dbReference type="ARBA" id="ARBA00022786"/>
    </source>
</evidence>
<dbReference type="FunFam" id="3.10.110.10:FF:000026">
    <property type="entry name" value="Ubiquitin-conjugating enzyme E2 variant"/>
    <property type="match status" value="1"/>
</dbReference>
<dbReference type="CDD" id="cd23807">
    <property type="entry name" value="UEV_UBE2V"/>
    <property type="match status" value="1"/>
</dbReference>
<keyword evidence="5" id="KW-1185">Reference proteome</keyword>
<evidence type="ECO:0000259" key="3">
    <source>
        <dbReference type="PROSITE" id="PS50127"/>
    </source>
</evidence>
<evidence type="ECO:0000313" key="5">
    <source>
        <dbReference type="Proteomes" id="UP001163105"/>
    </source>
</evidence>
<gene>
    <name evidence="4" type="ORF">O9K51_09659</name>
</gene>
<dbReference type="EMBL" id="JAQHRD010000010">
    <property type="protein sequence ID" value="KAJ6437831.1"/>
    <property type="molecule type" value="Genomic_DNA"/>
</dbReference>
<dbReference type="InterPro" id="IPR000608">
    <property type="entry name" value="UBC"/>
</dbReference>
<dbReference type="PANTHER" id="PTHR24068">
    <property type="entry name" value="UBIQUITIN-CONJUGATING ENZYME E2"/>
    <property type="match status" value="1"/>
</dbReference>
<feature type="region of interest" description="Disordered" evidence="2">
    <location>
        <begin position="359"/>
        <end position="393"/>
    </location>
</feature>
<evidence type="ECO:0000313" key="4">
    <source>
        <dbReference type="EMBL" id="KAJ6437831.1"/>
    </source>
</evidence>
<dbReference type="SUPFAM" id="SSF54495">
    <property type="entry name" value="UBC-like"/>
    <property type="match status" value="1"/>
</dbReference>
<reference evidence="4" key="1">
    <citation type="submission" date="2023-01" db="EMBL/GenBank/DDBJ databases">
        <title>The growth and conidiation of Purpureocillium lavendulum are regulated by nitrogen source and histone H3K14 acetylation.</title>
        <authorList>
            <person name="Tang P."/>
            <person name="Han J."/>
            <person name="Zhang C."/>
            <person name="Tang P."/>
            <person name="Qi F."/>
            <person name="Zhang K."/>
            <person name="Liang L."/>
        </authorList>
    </citation>
    <scope>NUCLEOTIDE SEQUENCE</scope>
    <source>
        <strain evidence="4">YMF1.00683</strain>
    </source>
</reference>
<dbReference type="SMART" id="SM00212">
    <property type="entry name" value="UBCc"/>
    <property type="match status" value="1"/>
</dbReference>
<dbReference type="AlphaFoldDB" id="A0AB34FHE5"/>
<dbReference type="InterPro" id="IPR016135">
    <property type="entry name" value="UBQ-conjugating_enzyme/RWD"/>
</dbReference>
<accession>A0AB34FHE5</accession>
<dbReference type="Pfam" id="PF00179">
    <property type="entry name" value="UQ_con"/>
    <property type="match status" value="1"/>
</dbReference>
<comment type="caution">
    <text evidence="4">The sequence shown here is derived from an EMBL/GenBank/DDBJ whole genome shotgun (WGS) entry which is preliminary data.</text>
</comment>
<name>A0AB34FHE5_9HYPO</name>
<sequence>MSIQTFPRTTRLRPEVEGSLVLGRRLVEAVEHALLHCSFPGLHRVLLGLGLRDGGLGFACLPGHGLLRHGLGLRLADLAVDAEARGDHAANVADVAGHDDGGALLGQLAKGVDAHGAARTLLAVEDALGDGVDALGRGAGLEQDGLGLTVGHVDALGAHGLGGEDDALLLTLGDVDGALALTLRVENLGALGALGRDLAVHGLDDGGGRVDVADLVPQTRDAPGLGGVVDGSGDVGVEGGTLLEDVVEGELADLGAHRRLRELRDGVLGVFDSHTVELERHVVGRDGALAGYLNGDFLEALDAMRSMKGIRMASPGSRMRLNLPMRSTIQAVCCGTNRTTVLAGSRGFWKYEGMGLAKPEGRRTGDEVEKRRGADRATARPRRPAARDDDDAAIDARARVERGAARARAAARVPRNFRLLEELEKGEKGLGAEACSYGLEDSEDLLMSNWNGTILGPPHSVHENRIYSVKMHCGEKYPDEPPTIQFVSQVNLPCVNPRNGVVDPKQLPCLAQWKRENTMETVLIELRRYMAAPANKKIPQPPEGSTYT</sequence>
<dbReference type="PROSITE" id="PS50127">
    <property type="entry name" value="UBC_2"/>
    <property type="match status" value="1"/>
</dbReference>
<proteinExistence type="predicted"/>
<evidence type="ECO:0000256" key="2">
    <source>
        <dbReference type="SAM" id="MobiDB-lite"/>
    </source>
</evidence>